<feature type="transmembrane region" description="Helical" evidence="2">
    <location>
        <begin position="3293"/>
        <end position="3312"/>
    </location>
</feature>
<feature type="compositionally biased region" description="Low complexity" evidence="1">
    <location>
        <begin position="1095"/>
        <end position="1123"/>
    </location>
</feature>
<feature type="transmembrane region" description="Helical" evidence="2">
    <location>
        <begin position="3111"/>
        <end position="3134"/>
    </location>
</feature>
<feature type="compositionally biased region" description="Pro residues" evidence="1">
    <location>
        <begin position="3856"/>
        <end position="3866"/>
    </location>
</feature>
<feature type="region of interest" description="Disordered" evidence="1">
    <location>
        <begin position="2091"/>
        <end position="2155"/>
    </location>
</feature>
<feature type="region of interest" description="Disordered" evidence="1">
    <location>
        <begin position="3792"/>
        <end position="3866"/>
    </location>
</feature>
<feature type="region of interest" description="Disordered" evidence="1">
    <location>
        <begin position="1173"/>
        <end position="1227"/>
    </location>
</feature>
<dbReference type="EMBL" id="JAEHOD010000010">
    <property type="protein sequence ID" value="KAG2450922.1"/>
    <property type="molecule type" value="Genomic_DNA"/>
</dbReference>
<feature type="compositionally biased region" description="Low complexity" evidence="1">
    <location>
        <begin position="439"/>
        <end position="450"/>
    </location>
</feature>
<feature type="region of interest" description="Disordered" evidence="1">
    <location>
        <begin position="1756"/>
        <end position="1807"/>
    </location>
</feature>
<organism evidence="4 5">
    <name type="scientific">Chlamydomonas schloesseri</name>
    <dbReference type="NCBI Taxonomy" id="2026947"/>
    <lineage>
        <taxon>Eukaryota</taxon>
        <taxon>Viridiplantae</taxon>
        <taxon>Chlorophyta</taxon>
        <taxon>core chlorophytes</taxon>
        <taxon>Chlorophyceae</taxon>
        <taxon>CS clade</taxon>
        <taxon>Chlamydomonadales</taxon>
        <taxon>Chlamydomonadaceae</taxon>
        <taxon>Chlamydomonas</taxon>
    </lineage>
</organism>
<feature type="region of interest" description="Disordered" evidence="1">
    <location>
        <begin position="2589"/>
        <end position="2619"/>
    </location>
</feature>
<dbReference type="Pfam" id="PF13229">
    <property type="entry name" value="Beta_helix"/>
    <property type="match status" value="1"/>
</dbReference>
<feature type="region of interest" description="Disordered" evidence="1">
    <location>
        <begin position="2657"/>
        <end position="2704"/>
    </location>
</feature>
<feature type="region of interest" description="Disordered" evidence="1">
    <location>
        <begin position="318"/>
        <end position="367"/>
    </location>
</feature>
<feature type="compositionally biased region" description="Acidic residues" evidence="1">
    <location>
        <begin position="3835"/>
        <end position="3846"/>
    </location>
</feature>
<dbReference type="SMART" id="SM00710">
    <property type="entry name" value="PbH1"/>
    <property type="match status" value="5"/>
</dbReference>
<feature type="region of interest" description="Disordered" evidence="1">
    <location>
        <begin position="1541"/>
        <end position="1572"/>
    </location>
</feature>
<feature type="compositionally biased region" description="Low complexity" evidence="1">
    <location>
        <begin position="318"/>
        <end position="330"/>
    </location>
</feature>
<feature type="compositionally biased region" description="Low complexity" evidence="1">
    <location>
        <begin position="2109"/>
        <end position="2122"/>
    </location>
</feature>
<feature type="compositionally biased region" description="Gly residues" evidence="1">
    <location>
        <begin position="2334"/>
        <end position="2348"/>
    </location>
</feature>
<feature type="compositionally biased region" description="Low complexity" evidence="1">
    <location>
        <begin position="1541"/>
        <end position="1569"/>
    </location>
</feature>
<feature type="compositionally biased region" description="Gly residues" evidence="1">
    <location>
        <begin position="2826"/>
        <end position="2835"/>
    </location>
</feature>
<evidence type="ECO:0000256" key="1">
    <source>
        <dbReference type="SAM" id="MobiDB-lite"/>
    </source>
</evidence>
<feature type="transmembrane region" description="Helical" evidence="2">
    <location>
        <begin position="3324"/>
        <end position="3344"/>
    </location>
</feature>
<dbReference type="PANTHER" id="PTHR11319:SF35">
    <property type="entry name" value="OUTER MEMBRANE PROTEIN PMPC-RELATED"/>
    <property type="match status" value="1"/>
</dbReference>
<dbReference type="PROSITE" id="PS51318">
    <property type="entry name" value="TAT"/>
    <property type="match status" value="1"/>
</dbReference>
<feature type="compositionally biased region" description="Low complexity" evidence="1">
    <location>
        <begin position="3625"/>
        <end position="3647"/>
    </location>
</feature>
<dbReference type="InterPro" id="IPR006311">
    <property type="entry name" value="TAT_signal"/>
</dbReference>
<feature type="compositionally biased region" description="Basic and acidic residues" evidence="1">
    <location>
        <begin position="2881"/>
        <end position="2902"/>
    </location>
</feature>
<feature type="compositionally biased region" description="Gly residues" evidence="1">
    <location>
        <begin position="2687"/>
        <end position="2697"/>
    </location>
</feature>
<feature type="region of interest" description="Disordered" evidence="1">
    <location>
        <begin position="3435"/>
        <end position="3454"/>
    </location>
</feature>
<feature type="transmembrane region" description="Helical" evidence="2">
    <location>
        <begin position="3263"/>
        <end position="3281"/>
    </location>
</feature>
<feature type="region of interest" description="Disordered" evidence="1">
    <location>
        <begin position="1716"/>
        <end position="1741"/>
    </location>
</feature>
<feature type="compositionally biased region" description="Low complexity" evidence="1">
    <location>
        <begin position="1177"/>
        <end position="1191"/>
    </location>
</feature>
<reference evidence="4" key="1">
    <citation type="journal article" date="2020" name="bioRxiv">
        <title>Comparative genomics of Chlamydomonas.</title>
        <authorList>
            <person name="Craig R.J."/>
            <person name="Hasan A.R."/>
            <person name="Ness R.W."/>
            <person name="Keightley P.D."/>
        </authorList>
    </citation>
    <scope>NUCLEOTIDE SEQUENCE</scope>
    <source>
        <strain evidence="4">CCAP 11/173</strain>
    </source>
</reference>
<dbReference type="InterPro" id="IPR011050">
    <property type="entry name" value="Pectin_lyase_fold/virulence"/>
</dbReference>
<keyword evidence="2" id="KW-1133">Transmembrane helix</keyword>
<feature type="compositionally biased region" description="Low complexity" evidence="1">
    <location>
        <begin position="1198"/>
        <end position="1227"/>
    </location>
</feature>
<dbReference type="PANTHER" id="PTHR11319">
    <property type="entry name" value="G PROTEIN-COUPLED RECEPTOR-RELATED"/>
    <property type="match status" value="1"/>
</dbReference>
<feature type="region of interest" description="Disordered" evidence="1">
    <location>
        <begin position="2331"/>
        <end position="2376"/>
    </location>
</feature>
<protein>
    <recommendedName>
        <fullName evidence="3">Right handed beta helix domain-containing protein</fullName>
    </recommendedName>
</protein>
<comment type="caution">
    <text evidence="4">The sequence shown here is derived from an EMBL/GenBank/DDBJ whole genome shotgun (WGS) entry which is preliminary data.</text>
</comment>
<feature type="region of interest" description="Disordered" evidence="1">
    <location>
        <begin position="439"/>
        <end position="470"/>
    </location>
</feature>
<accession>A0A836B8I9</accession>
<name>A0A836B8I9_9CHLO</name>
<sequence length="3866" mass="387447">MDQTSPKGTAAAVPLPRRSVLQAAPAVPVPALVPPLPAPPVGAVGPPGDEAIGGPGSSSSSSSNATRSPALTPPSVPWETPEERSPVDGAGPHSDGPSRNSTGQEPPGSPPADEANPGKLDLGLEPAQPPSGLQDEAIGARDTSPLLPPPDAPPPDAPAPGAADGALRTEPSPGGSGSPSAATTPPDASGSSGAPPNASDSAAPPGGETSGSGMNVTYVDRHVTDTAGLVAAMEELTRNLTAAGAGAAATAAGAGSEALRGRIFLAPGVYDMAAVGPLRVVLGLELVGGRLAAEAAAAAALEAEDGAGAVAPAAEAVAPSAASGSPPAADADTHATADDDNNSTTAGAPRRPVAGAVASHSSDTRLEPPAAAFDAAGRRALAHRRLLQAAAARPHNGRTILDCGDSGEGALTMTHGGFVLRDLVFTRCGGAAPVLVDFGTGRSSSSSSSSSGGGGGVSGGSSITGSDGGSLPPGPGLLEGCAFEGNAGTVAGAVAVQPGAQYAPVNLRLVGCVFRNNSGRETPGDYVYDYDYSTGVAQRPVVPASVLALGRGSHRISGCVFEGNAPMPAAEASGNQQAWYNASAASAAVDLSCWQGPASLHIEDSVFTGNTGRESGAIYLHGHSDGETPSLGCDLVLRRVTLARNGGHQAAALLASCPVKGSNCELTLKHTAVVGNRTPQSGAMLLRGSGMVFTADNLTLAHNVGGGLGYVDVGTTVTNSRIENNTATGFGGVSGWGGYFDATNTSFVANGPTTAGARRRPKASANVLSNSYGNKLVNCTFEANRGHALYVYAADIVIRNCRFLHNVFVPGARNSNGGALMLFDLVLLSSIESTLFERNVAVVGGAVMLYSSQKLRIAGCTFRSNSALSGGGITIDVPVADIEVANSTFVNNVAVGTAEELLAAAGINVTASSAAATPSPTVAVAAVAAPLPPIAPGAAALAPQPPVPPMLHAPSPLLPANNDYGSDTDAAASAAADYGSSSSSSSGAGARAGDVATSSIVAPPESCGAGGGGGLCVRGSQDVPVSLANVSLHSNTALLGGGLYVGVSSRCLRLVACYRLRLDERVSVTGNRALMAGGAVYWEHERILQLACSGGNSRSSGSGSTSVEQSSAGSGSAAGEAGATDQLEQQTSARLRLAPPAWPGLLRQLQTHTFAPLATSAGTLAVANTSTRYQQTGISTSSSRSGDSGSPWAPPAPSSAAAPGYNSTGTTSASTTSAGTSTSTSANAGLLTGTAAVRAYLRRVTPCALWANNTVGEGGYGPTIASTVFFHQPLLLPTAAAAASRSPATATLPLPAPQQQPQPKLAVATARRRSLRQLLQLAGSTAAAAVAAVAPPLGFRPPPPLPPPQAPPAPMFESGAALPVVVHVFDFYGQKVTRSVIDSSVLIMCTSLNALGQKAAQAEAGTADFSQLRLRDQVNASYELQFEGRTAIRQLGPVGLEVALRPCRINEELSGEGDFCSPCSQDFYSYGGAGGCKQCPEGAACSNRSLGGVLVPLDGYWHSSPLSANVIQCPHEGACQYEGRLEKLAEAQAAIIAFSTTGSNSSSGGGSSRSSANGSNGNSNGSSTGAVSRRRVLRAADSPDGIPRAATAPPPAFALFPAANAAASAGDIETQYLQLQCAEGYWGNACGSCLQGYGRQASGGCMRCRSLASRVGWVALAFFITFISVVAAVRAALTPEYLQVAAADARQHSRHAVTALSANTYNIVSTPAATPGGDALLPSPGAAGVGGLEEGGGGDGEAAAAVALAEDGKAPELGGAEARDGATSSAAPRTGRQGRKGDAQQDDAVLEEEEEAEEEEGVPLGQLSGERFAAALLRIHGDGARARRAAAGSSAGGGSSHGGSSPITAADLQPPQDRARTAGAATQAEPARAAAAAAAAAEATGAAAAGRAAAAAGPAATKPAAASQSGSELALAVPSSSSQSGSWHALFTLATPKSRLQLLKRPWERPAAALTAARTGRRSAPLSAEDVTEVIAVDVEAGDGPAAGAAVEGGGESRPGSQHFNAGAALAAVGASAVGSGRAGRRGGGGGGGDEGPTSQDGAGDSFAASTSGNNTASGQQHAPMLGMLPAYGKVSFASLLMAVRATKQPNAEGPAGAAGGADSESFRASRTSSGRPGSRSGSFRHVKASGAGEGDVEAGLSNSSSKRGASGDGGAQLRRITSRFAAATHAATAVHEMRRRAAATAAARNAGSGAGTDTGDDSAGPSGSATGRLRRQRGTDSDASSGTSAAVRASASKWHKRHASAVADGMGAGSGASEAHASDGASGSGSGPSGKVSPVRAAVATRSSSKSPMDLRKASPAGGVGSPPPPPRGRQAAGISAFAAAAKRFLKGGSHGPSGTGTGGAGSGPQSFTQAAGPRVAPGYQARHDSEPVQRAVDVQTKSATQHCATAGANATNATSAGADPTLVASDATRSMADATELPAASAAPTPAGKSEARSWGAAAAAALMLRGAASDSPLTPRASLQDAPAATGPPGGAGDPVVGRGPEDRLEVTVVAATAARGCSAAGDPAGGLGLGVDEEVGSTSAALPPHDEGPKLVSDAAEAAAPPAAAAPVVPTSAAAAATLAAPEPLPVLPPVLSMASATVPPHSALSGARRAAGASGGTGGPDGSRHGGGRMVSFAAGVVSPVSTSGGAARSPFGSGQAVGDVRGLSISRSSSSYSRQRSVQPPAALAIPTPSAHTPGAAGSGTGWGGSVPGMTPSRLRAASMPRCNDLVNAAVAASAAGAATAGAGTAAAAADLHAGHRLPPAALMTSRSFGGGRLRHRRNSCGGADDAGVWSPQPSAVATVAAAAAVALQRFEALPRSPAVLAAHGGTAHGARERGSGGGGGGGGVAPPPPPLSRMRQAAKLRIGIPSPPDRVTSLDRAAGSKYDPAWAAARNERPSRDRGSQGPKHSGERLPRVTSGSGALSSTAGSRCSGDGSGVYGSDGQPFANEHGDDDFELGDDSGSYGDHGGDGGGSDGDDGTQPDSTLRPGRSKVFGGFGGRQWRRRTDVISEHQTVFKILVSYVQVVSLVNNTPVTWPSVLVNYFNVASQASSATSSLASLDCSMSESAAGLPKSAQLFLIQVLAPAFWSAALVLFWLARAGWRLRRGRLQTGGPLRAYLHNRIIISVHCVIFVMYPSVVTQLFSLFSCMQLDAGPPQQVCPDPWRPDSCRWDRSSVGLFWTQDLEQRCYRGVHLTLCAAVGVPGVVLFAAGIPLMSAWWLWRNRASLWDEPFLALYGSLYQEYENEHYYWESVVMLRKLTVTAVIVFAGTYRWQLTLLLSMGVIGTSLLLQVAYRPYETDAMDELERLGLVATLLTFYLATYFMDDSVSRGVRVGLSFAILVINAATVFIMCVAIARELHRAALFRLLRISSARGDLPLYFVLRVGLLYGRWRGRVALTRLRTALYGASPRLFPMDFPPDADPVFVSIARSEAAAAADAVLAAAGRPRSASQRQPLSPGGAEAQVNGGAHGAAAAASAAAAAAAVAAAAAAAAPSPDVQRGASSRSLLVRRRALSASAQVLAAALRGAWEHHHHGAWLLRVFKLSERVSAAEEEAQRKKRRRRWSMWRGSDDEQEEEGEGNEREAGRGSWRQVPVKLVSRMSTAVRRLPTQLTRTASRLTRRFTHHTSDFMVMDAASSPPTGGAAGSTDTATASAAAGRSVRRRQQPYRQYGDDNRGAGGAVAAPYSPIEIVTPVAAFAPDEVISAAAAAVASGGSGVSSHMASHRRSSRTRPASGLLVSSENAAAAAAGGAGRPVAAATAAATAAPGSVTVGPNGVQLTTDRVALEPEPGQDGERREATAAAAAAVPPDGSHRGQRRSASLTEGGASAWAGAGGVGPQAGPVGDGADVDVSDGDGSDTDYLMLSPTWGPPRLLPEQR</sequence>
<proteinExistence type="predicted"/>
<feature type="compositionally biased region" description="Low complexity" evidence="1">
    <location>
        <begin position="2183"/>
        <end position="2212"/>
    </location>
</feature>
<feature type="compositionally biased region" description="Low complexity" evidence="1">
    <location>
        <begin position="2591"/>
        <end position="2601"/>
    </location>
</feature>
<feature type="compositionally biased region" description="Low complexity" evidence="1">
    <location>
        <begin position="2657"/>
        <end position="2667"/>
    </location>
</feature>
<evidence type="ECO:0000259" key="3">
    <source>
        <dbReference type="Pfam" id="PF13229"/>
    </source>
</evidence>
<evidence type="ECO:0000256" key="2">
    <source>
        <dbReference type="SAM" id="Phobius"/>
    </source>
</evidence>
<feature type="compositionally biased region" description="Gly residues" evidence="1">
    <location>
        <begin position="1727"/>
        <end position="1740"/>
    </location>
</feature>
<keyword evidence="5" id="KW-1185">Reference proteome</keyword>
<feature type="region of interest" description="Disordered" evidence="1">
    <location>
        <begin position="2457"/>
        <end position="2487"/>
    </location>
</feature>
<evidence type="ECO:0000313" key="5">
    <source>
        <dbReference type="Proteomes" id="UP000613740"/>
    </source>
</evidence>
<feature type="compositionally biased region" description="Polar residues" evidence="1">
    <location>
        <begin position="2048"/>
        <end position="2061"/>
    </location>
</feature>
<feature type="compositionally biased region" description="Pro residues" evidence="1">
    <location>
        <begin position="146"/>
        <end position="158"/>
    </location>
</feature>
<feature type="domain" description="Right handed beta helix" evidence="3">
    <location>
        <begin position="686"/>
        <end position="807"/>
    </location>
</feature>
<feature type="compositionally biased region" description="Gly residues" evidence="1">
    <location>
        <begin position="2026"/>
        <end position="2035"/>
    </location>
</feature>
<feature type="region of interest" description="Disordered" evidence="1">
    <location>
        <begin position="3543"/>
        <end position="3577"/>
    </location>
</feature>
<keyword evidence="2" id="KW-0812">Transmembrane</keyword>
<feature type="region of interest" description="Disordered" evidence="1">
    <location>
        <begin position="2019"/>
        <end position="2062"/>
    </location>
</feature>
<feature type="region of interest" description="Disordered" evidence="1">
    <location>
        <begin position="30"/>
        <end position="215"/>
    </location>
</feature>
<feature type="transmembrane region" description="Helical" evidence="2">
    <location>
        <begin position="3180"/>
        <end position="3209"/>
    </location>
</feature>
<feature type="compositionally biased region" description="Pro residues" evidence="1">
    <location>
        <begin position="30"/>
        <end position="40"/>
    </location>
</feature>
<dbReference type="OrthoDB" id="549147at2759"/>
<dbReference type="Proteomes" id="UP000613740">
    <property type="component" value="Unassembled WGS sequence"/>
</dbReference>
<feature type="compositionally biased region" description="Low complexity" evidence="1">
    <location>
        <begin position="178"/>
        <end position="207"/>
    </location>
</feature>
<feature type="region of interest" description="Disordered" evidence="1">
    <location>
        <begin position="1828"/>
        <end position="1868"/>
    </location>
</feature>
<gene>
    <name evidence="4" type="ORF">HYH02_004754</name>
</gene>
<feature type="compositionally biased region" description="Low complexity" evidence="1">
    <location>
        <begin position="2245"/>
        <end position="2266"/>
    </location>
</feature>
<dbReference type="InterPro" id="IPR006626">
    <property type="entry name" value="PbH1"/>
</dbReference>
<feature type="compositionally biased region" description="Acidic residues" evidence="1">
    <location>
        <begin position="1784"/>
        <end position="1801"/>
    </location>
</feature>
<evidence type="ECO:0000313" key="4">
    <source>
        <dbReference type="EMBL" id="KAG2450922.1"/>
    </source>
</evidence>
<feature type="compositionally biased region" description="Low complexity" evidence="1">
    <location>
        <begin position="2905"/>
        <end position="2921"/>
    </location>
</feature>
<feature type="transmembrane region" description="Helical" evidence="2">
    <location>
        <begin position="3066"/>
        <end position="3090"/>
    </location>
</feature>
<feature type="region of interest" description="Disordered" evidence="1">
    <location>
        <begin position="2524"/>
        <end position="2545"/>
    </location>
</feature>
<feature type="compositionally biased region" description="Low complexity" evidence="1">
    <location>
        <begin position="2222"/>
        <end position="2231"/>
    </location>
</feature>
<feature type="region of interest" description="Disordered" evidence="1">
    <location>
        <begin position="3625"/>
        <end position="3664"/>
    </location>
</feature>
<feature type="region of interest" description="Disordered" evidence="1">
    <location>
        <begin position="3703"/>
        <end position="3724"/>
    </location>
</feature>
<feature type="region of interest" description="Disordered" evidence="1">
    <location>
        <begin position="1095"/>
        <end position="1130"/>
    </location>
</feature>
<dbReference type="SUPFAM" id="SSF51126">
    <property type="entry name" value="Pectin lyase-like"/>
    <property type="match status" value="2"/>
</dbReference>
<feature type="region of interest" description="Disordered" evidence="1">
    <location>
        <begin position="2814"/>
        <end position="2982"/>
    </location>
</feature>
<feature type="region of interest" description="Disordered" evidence="1">
    <location>
        <begin position="2176"/>
        <end position="2317"/>
    </location>
</feature>
<dbReference type="InterPro" id="IPR039448">
    <property type="entry name" value="Beta_helix"/>
</dbReference>
<keyword evidence="2" id="KW-0472">Membrane</keyword>